<protein>
    <submittedName>
        <fullName evidence="6">CAMK family protein kinase</fullName>
    </submittedName>
</protein>
<dbReference type="PANTHER" id="PTHR24362:SF309">
    <property type="entry name" value="PROTEIN KINASE DOMAIN-CONTAINING PROTEIN"/>
    <property type="match status" value="1"/>
</dbReference>
<dbReference type="FunFam" id="1.10.510.10:FF:000571">
    <property type="entry name" value="Maternal embryonic leucine zipper kinase"/>
    <property type="match status" value="1"/>
</dbReference>
<dbReference type="EMBL" id="MLAK01000008">
    <property type="protein sequence ID" value="OHT17379.1"/>
    <property type="molecule type" value="Genomic_DNA"/>
</dbReference>
<dbReference type="AlphaFoldDB" id="A0A1J4L1R5"/>
<dbReference type="GO" id="GO:0005524">
    <property type="term" value="F:ATP binding"/>
    <property type="evidence" value="ECO:0007669"/>
    <property type="project" value="UniProtKB-UniRule"/>
</dbReference>
<dbReference type="FunFam" id="3.30.200.20:FF:000042">
    <property type="entry name" value="Aurora kinase A"/>
    <property type="match status" value="1"/>
</dbReference>
<dbReference type="PROSITE" id="PS00108">
    <property type="entry name" value="PROTEIN_KINASE_ST"/>
    <property type="match status" value="1"/>
</dbReference>
<keyword evidence="6" id="KW-0418">Kinase</keyword>
<evidence type="ECO:0000256" key="3">
    <source>
        <dbReference type="PROSITE-ProRule" id="PRU10141"/>
    </source>
</evidence>
<dbReference type="InterPro" id="IPR008271">
    <property type="entry name" value="Ser/Thr_kinase_AS"/>
</dbReference>
<keyword evidence="1 3" id="KW-0547">Nucleotide-binding</keyword>
<dbReference type="PANTHER" id="PTHR24362">
    <property type="entry name" value="SERINE/THREONINE-PROTEIN KINASE NEK"/>
    <property type="match status" value="1"/>
</dbReference>
<reference evidence="6" key="1">
    <citation type="submission" date="2016-10" db="EMBL/GenBank/DDBJ databases">
        <authorList>
            <person name="Benchimol M."/>
            <person name="Almeida L.G."/>
            <person name="Vasconcelos A.T."/>
            <person name="Perreira-Neves A."/>
            <person name="Rosa I.A."/>
            <person name="Tasca T."/>
            <person name="Bogo M.R."/>
            <person name="de Souza W."/>
        </authorList>
    </citation>
    <scope>NUCLEOTIDE SEQUENCE [LARGE SCALE GENOMIC DNA]</scope>
    <source>
        <strain evidence="6">K</strain>
    </source>
</reference>
<keyword evidence="7" id="KW-1185">Reference proteome</keyword>
<dbReference type="PROSITE" id="PS50011">
    <property type="entry name" value="PROTEIN_KINASE_DOM"/>
    <property type="match status" value="1"/>
</dbReference>
<feature type="binding site" evidence="3">
    <location>
        <position position="43"/>
    </location>
    <ligand>
        <name>ATP</name>
        <dbReference type="ChEBI" id="CHEBI:30616"/>
    </ligand>
</feature>
<dbReference type="VEuPathDB" id="TrichDB:TRFO_41053"/>
<dbReference type="GO" id="GO:0004674">
    <property type="term" value="F:protein serine/threonine kinase activity"/>
    <property type="evidence" value="ECO:0007669"/>
    <property type="project" value="UniProtKB-KW"/>
</dbReference>
<dbReference type="Pfam" id="PF00069">
    <property type="entry name" value="Pkinase"/>
    <property type="match status" value="1"/>
</dbReference>
<evidence type="ECO:0000256" key="2">
    <source>
        <dbReference type="ARBA" id="ARBA00022840"/>
    </source>
</evidence>
<evidence type="ECO:0000259" key="5">
    <source>
        <dbReference type="PROSITE" id="PS50011"/>
    </source>
</evidence>
<dbReference type="PROSITE" id="PS00107">
    <property type="entry name" value="PROTEIN_KINASE_ATP"/>
    <property type="match status" value="1"/>
</dbReference>
<dbReference type="InterPro" id="IPR000719">
    <property type="entry name" value="Prot_kinase_dom"/>
</dbReference>
<accession>A0A1J4L1R5</accession>
<dbReference type="SMART" id="SM00220">
    <property type="entry name" value="S_TKc"/>
    <property type="match status" value="1"/>
</dbReference>
<comment type="caution">
    <text evidence="6">The sequence shown here is derived from an EMBL/GenBank/DDBJ whole genome shotgun (WGS) entry which is preliminary data.</text>
</comment>
<comment type="similarity">
    <text evidence="4">Belongs to the protein kinase superfamily.</text>
</comment>
<proteinExistence type="inferred from homology"/>
<dbReference type="GeneID" id="94848266"/>
<dbReference type="Gene3D" id="1.10.510.10">
    <property type="entry name" value="Transferase(Phosphotransferase) domain 1"/>
    <property type="match status" value="1"/>
</dbReference>
<dbReference type="SUPFAM" id="SSF56112">
    <property type="entry name" value="Protein kinase-like (PK-like)"/>
    <property type="match status" value="1"/>
</dbReference>
<evidence type="ECO:0000313" key="7">
    <source>
        <dbReference type="Proteomes" id="UP000179807"/>
    </source>
</evidence>
<keyword evidence="4" id="KW-0723">Serine/threonine-protein kinase</keyword>
<dbReference type="InterPro" id="IPR011009">
    <property type="entry name" value="Kinase-like_dom_sf"/>
</dbReference>
<dbReference type="OrthoDB" id="60484at2759"/>
<evidence type="ECO:0000313" key="6">
    <source>
        <dbReference type="EMBL" id="OHT17379.1"/>
    </source>
</evidence>
<sequence length="219" mass="24906">MSCEINETLWKHGYELTNQIGKGGFASVYSILSTKYQETYVAKTIQNDTSKRNGNSNSFLSEIEALKSIVHPNIVSIYNHFTDSSFFYIILEFCPGGNLGEFIRKHGVLTRNDFFNYSRQILNALHYMHLRKMAHRDIKPANIFLDAYGRVKLGDFGLAITSNELCKTFSGSQAFQAPEIVKKLPFCPMKADIWAFGVTMYYLAIGDLEFSEQKCTESD</sequence>
<keyword evidence="6" id="KW-0808">Transferase</keyword>
<evidence type="ECO:0000256" key="4">
    <source>
        <dbReference type="RuleBase" id="RU000304"/>
    </source>
</evidence>
<name>A0A1J4L1R5_9EUKA</name>
<gene>
    <name evidence="6" type="ORF">TRFO_41053</name>
</gene>
<evidence type="ECO:0000256" key="1">
    <source>
        <dbReference type="ARBA" id="ARBA00022741"/>
    </source>
</evidence>
<organism evidence="6 7">
    <name type="scientific">Tritrichomonas foetus</name>
    <dbReference type="NCBI Taxonomy" id="1144522"/>
    <lineage>
        <taxon>Eukaryota</taxon>
        <taxon>Metamonada</taxon>
        <taxon>Parabasalia</taxon>
        <taxon>Tritrichomonadida</taxon>
        <taxon>Tritrichomonadidae</taxon>
        <taxon>Tritrichomonas</taxon>
    </lineage>
</organism>
<dbReference type="Proteomes" id="UP000179807">
    <property type="component" value="Unassembled WGS sequence"/>
</dbReference>
<feature type="domain" description="Protein kinase" evidence="5">
    <location>
        <begin position="14"/>
        <end position="219"/>
    </location>
</feature>
<dbReference type="InterPro" id="IPR017441">
    <property type="entry name" value="Protein_kinase_ATP_BS"/>
</dbReference>
<keyword evidence="2 3" id="KW-0067">ATP-binding</keyword>
<dbReference type="PIRSF" id="PIRSF000654">
    <property type="entry name" value="Integrin-linked_kinase"/>
    <property type="match status" value="1"/>
</dbReference>
<dbReference type="RefSeq" id="XP_068370515.1">
    <property type="nucleotide sequence ID" value="XM_068513562.1"/>
</dbReference>